<dbReference type="AlphaFoldDB" id="A0A1I0FP48"/>
<keyword evidence="1" id="KW-0285">Flavoprotein</keyword>
<dbReference type="Proteomes" id="UP000199820">
    <property type="component" value="Unassembled WGS sequence"/>
</dbReference>
<evidence type="ECO:0000259" key="3">
    <source>
        <dbReference type="Pfam" id="PF03358"/>
    </source>
</evidence>
<dbReference type="InterPro" id="IPR005025">
    <property type="entry name" value="FMN_Rdtase-like_dom"/>
</dbReference>
<organism evidence="4 5">
    <name type="scientific">[Clostridium] aminophilum</name>
    <dbReference type="NCBI Taxonomy" id="1526"/>
    <lineage>
        <taxon>Bacteria</taxon>
        <taxon>Bacillati</taxon>
        <taxon>Bacillota</taxon>
        <taxon>Clostridia</taxon>
        <taxon>Lachnospirales</taxon>
        <taxon>Lachnospiraceae</taxon>
    </lineage>
</organism>
<dbReference type="InterPro" id="IPR051796">
    <property type="entry name" value="ISF_SsuE-like"/>
</dbReference>
<feature type="domain" description="NADPH-dependent FMN reductase-like" evidence="3">
    <location>
        <begin position="1"/>
        <end position="124"/>
    </location>
</feature>
<dbReference type="EMBL" id="FOIL01000027">
    <property type="protein sequence ID" value="SET60041.1"/>
    <property type="molecule type" value="Genomic_DNA"/>
</dbReference>
<dbReference type="RefSeq" id="WP_074649698.1">
    <property type="nucleotide sequence ID" value="NZ_FOIL01000027.1"/>
</dbReference>
<dbReference type="GO" id="GO:0016491">
    <property type="term" value="F:oxidoreductase activity"/>
    <property type="evidence" value="ECO:0007669"/>
    <property type="project" value="InterPro"/>
</dbReference>
<keyword evidence="5" id="KW-1185">Reference proteome</keyword>
<dbReference type="Gene3D" id="3.40.50.360">
    <property type="match status" value="1"/>
</dbReference>
<sequence>MRVLIFNGSPRPKGNTKQMIQAFCEGLETAGHEYGVYEVCKMNIHGCLACEYCHTKGNGQCVQKDDMQFVYHELREAEMLVFASPIYYHGLSGQLKCTIDRFYAAAYPNKPEKLKKVAMFLSSGDPDMYDGALFSYKGDFLDYLQLEDMGVFTTHGYDSGVPEEKLEELRRFGASLKY</sequence>
<evidence type="ECO:0000313" key="4">
    <source>
        <dbReference type="EMBL" id="SET60041.1"/>
    </source>
</evidence>
<evidence type="ECO:0000313" key="5">
    <source>
        <dbReference type="Proteomes" id="UP000199820"/>
    </source>
</evidence>
<accession>A0A1I0FP48</accession>
<dbReference type="OrthoDB" id="9805976at2"/>
<dbReference type="PANTHER" id="PTHR43278:SF2">
    <property type="entry name" value="IRON-SULFUR FLAVOPROTEIN"/>
    <property type="match status" value="1"/>
</dbReference>
<dbReference type="PANTHER" id="PTHR43278">
    <property type="entry name" value="NAD(P)H-DEPENDENT FMN-CONTAINING OXIDOREDUCTASE YWQN-RELATED"/>
    <property type="match status" value="1"/>
</dbReference>
<proteinExistence type="predicted"/>
<name>A0A1I0FP48_9FIRM</name>
<dbReference type="InterPro" id="IPR029039">
    <property type="entry name" value="Flavoprotein-like_sf"/>
</dbReference>
<evidence type="ECO:0000256" key="2">
    <source>
        <dbReference type="ARBA" id="ARBA00022643"/>
    </source>
</evidence>
<gene>
    <name evidence="4" type="ORF">SAMN04487771_102714</name>
</gene>
<keyword evidence="2" id="KW-0288">FMN</keyword>
<protein>
    <submittedName>
        <fullName evidence="4">NADPH-dependent FMN reductase</fullName>
    </submittedName>
</protein>
<dbReference type="SUPFAM" id="SSF52218">
    <property type="entry name" value="Flavoproteins"/>
    <property type="match status" value="1"/>
</dbReference>
<reference evidence="4 5" key="1">
    <citation type="submission" date="2016-10" db="EMBL/GenBank/DDBJ databases">
        <authorList>
            <person name="de Groot N.N."/>
        </authorList>
    </citation>
    <scope>NUCLEOTIDE SEQUENCE [LARGE SCALE GENOMIC DNA]</scope>
    <source>
        <strain evidence="4 5">KH1P1</strain>
    </source>
</reference>
<evidence type="ECO:0000256" key="1">
    <source>
        <dbReference type="ARBA" id="ARBA00022630"/>
    </source>
</evidence>
<dbReference type="Pfam" id="PF03358">
    <property type="entry name" value="FMN_red"/>
    <property type="match status" value="1"/>
</dbReference>